<protein>
    <submittedName>
        <fullName evidence="3">Uncharacterized protein</fullName>
    </submittedName>
</protein>
<accession>A0A1W6ZQE0</accession>
<dbReference type="Proteomes" id="UP000194137">
    <property type="component" value="Chromosome"/>
</dbReference>
<dbReference type="KEGG" id="psin:CAK95_11105"/>
<evidence type="ECO:0000256" key="2">
    <source>
        <dbReference type="SAM" id="Phobius"/>
    </source>
</evidence>
<keyword evidence="2" id="KW-0812">Transmembrane</keyword>
<proteinExistence type="predicted"/>
<evidence type="ECO:0000313" key="4">
    <source>
        <dbReference type="Proteomes" id="UP000194137"/>
    </source>
</evidence>
<reference evidence="3 4" key="1">
    <citation type="submission" date="2017-05" db="EMBL/GenBank/DDBJ databases">
        <title>Full genome sequence of Pseudorhodoplanes sinuspersici.</title>
        <authorList>
            <person name="Dastgheib S.M.M."/>
            <person name="Shavandi M."/>
            <person name="Tirandaz H."/>
        </authorList>
    </citation>
    <scope>NUCLEOTIDE SEQUENCE [LARGE SCALE GENOMIC DNA]</scope>
    <source>
        <strain evidence="3 4">RIPI110</strain>
    </source>
</reference>
<dbReference type="OrthoDB" id="8246396at2"/>
<keyword evidence="2" id="KW-0472">Membrane</keyword>
<gene>
    <name evidence="3" type="ORF">CAK95_11105</name>
</gene>
<organism evidence="3 4">
    <name type="scientific">Pseudorhodoplanes sinuspersici</name>
    <dbReference type="NCBI Taxonomy" id="1235591"/>
    <lineage>
        <taxon>Bacteria</taxon>
        <taxon>Pseudomonadati</taxon>
        <taxon>Pseudomonadota</taxon>
        <taxon>Alphaproteobacteria</taxon>
        <taxon>Hyphomicrobiales</taxon>
        <taxon>Pseudorhodoplanes</taxon>
    </lineage>
</organism>
<evidence type="ECO:0000313" key="3">
    <source>
        <dbReference type="EMBL" id="ARP99571.1"/>
    </source>
</evidence>
<dbReference type="EMBL" id="CP021112">
    <property type="protein sequence ID" value="ARP99571.1"/>
    <property type="molecule type" value="Genomic_DNA"/>
</dbReference>
<feature type="region of interest" description="Disordered" evidence="1">
    <location>
        <begin position="42"/>
        <end position="66"/>
    </location>
</feature>
<feature type="transmembrane region" description="Helical" evidence="2">
    <location>
        <begin position="6"/>
        <end position="24"/>
    </location>
</feature>
<evidence type="ECO:0000256" key="1">
    <source>
        <dbReference type="SAM" id="MobiDB-lite"/>
    </source>
</evidence>
<sequence>MPIIPQVVLWAAGAVATFALARIIRREYQRINEELEAARLATAASTAERAQHPTLRRDPQTGVYRP</sequence>
<dbReference type="AlphaFoldDB" id="A0A1W6ZQE0"/>
<feature type="compositionally biased region" description="Basic and acidic residues" evidence="1">
    <location>
        <begin position="49"/>
        <end position="59"/>
    </location>
</feature>
<keyword evidence="4" id="KW-1185">Reference proteome</keyword>
<keyword evidence="2" id="KW-1133">Transmembrane helix</keyword>
<dbReference type="RefSeq" id="WP_086087980.1">
    <property type="nucleotide sequence ID" value="NZ_CP021112.1"/>
</dbReference>
<name>A0A1W6ZQE0_9HYPH</name>